<proteinExistence type="predicted"/>
<name>A0ABD0JNS3_9CAEN</name>
<sequence length="160" mass="17349">MAAIRTHDGVVAVISGISIAVTDVREPFARAPLPESVSLGIHTPDKPFETPQTVKTVSLPASATETPDKVDPHKGDDHKGDDHKGDDHKGDDHKGDDDDRNSCRTWVEDVGWSEVLEEAEDDVIERRLTGWATSCCSIAGLLLLSVHHGHMEEGCSVHTE</sequence>
<dbReference type="EMBL" id="JACVVK020000369">
    <property type="protein sequence ID" value="KAK7476675.1"/>
    <property type="molecule type" value="Genomic_DNA"/>
</dbReference>
<feature type="region of interest" description="Disordered" evidence="1">
    <location>
        <begin position="34"/>
        <end position="103"/>
    </location>
</feature>
<gene>
    <name evidence="2" type="ORF">BaRGS_00032073</name>
</gene>
<feature type="compositionally biased region" description="Polar residues" evidence="1">
    <location>
        <begin position="50"/>
        <end position="65"/>
    </location>
</feature>
<feature type="compositionally biased region" description="Basic and acidic residues" evidence="1">
    <location>
        <begin position="66"/>
        <end position="102"/>
    </location>
</feature>
<dbReference type="Proteomes" id="UP001519460">
    <property type="component" value="Unassembled WGS sequence"/>
</dbReference>
<comment type="caution">
    <text evidence="2">The sequence shown here is derived from an EMBL/GenBank/DDBJ whole genome shotgun (WGS) entry which is preliminary data.</text>
</comment>
<feature type="non-terminal residue" evidence="2">
    <location>
        <position position="160"/>
    </location>
</feature>
<organism evidence="2 3">
    <name type="scientific">Batillaria attramentaria</name>
    <dbReference type="NCBI Taxonomy" id="370345"/>
    <lineage>
        <taxon>Eukaryota</taxon>
        <taxon>Metazoa</taxon>
        <taxon>Spiralia</taxon>
        <taxon>Lophotrochozoa</taxon>
        <taxon>Mollusca</taxon>
        <taxon>Gastropoda</taxon>
        <taxon>Caenogastropoda</taxon>
        <taxon>Sorbeoconcha</taxon>
        <taxon>Cerithioidea</taxon>
        <taxon>Batillariidae</taxon>
        <taxon>Batillaria</taxon>
    </lineage>
</organism>
<protein>
    <submittedName>
        <fullName evidence="2">Uncharacterized protein</fullName>
    </submittedName>
</protein>
<keyword evidence="3" id="KW-1185">Reference proteome</keyword>
<evidence type="ECO:0000313" key="3">
    <source>
        <dbReference type="Proteomes" id="UP001519460"/>
    </source>
</evidence>
<evidence type="ECO:0000313" key="2">
    <source>
        <dbReference type="EMBL" id="KAK7476675.1"/>
    </source>
</evidence>
<evidence type="ECO:0000256" key="1">
    <source>
        <dbReference type="SAM" id="MobiDB-lite"/>
    </source>
</evidence>
<reference evidence="2 3" key="1">
    <citation type="journal article" date="2023" name="Sci. Data">
        <title>Genome assembly of the Korean intertidal mud-creeper Batillaria attramentaria.</title>
        <authorList>
            <person name="Patra A.K."/>
            <person name="Ho P.T."/>
            <person name="Jun S."/>
            <person name="Lee S.J."/>
            <person name="Kim Y."/>
            <person name="Won Y.J."/>
        </authorList>
    </citation>
    <scope>NUCLEOTIDE SEQUENCE [LARGE SCALE GENOMIC DNA]</scope>
    <source>
        <strain evidence="2">Wonlab-2016</strain>
    </source>
</reference>
<accession>A0ABD0JNS3</accession>
<dbReference type="AlphaFoldDB" id="A0ABD0JNS3"/>